<accession>A0AAJ0B9F2</accession>
<name>A0AAJ0B9F2_9PEZI</name>
<evidence type="ECO:0000313" key="2">
    <source>
        <dbReference type="EMBL" id="KAK1754134.1"/>
    </source>
</evidence>
<gene>
    <name evidence="2" type="ORF">QBC47DRAFT_37863</name>
</gene>
<sequence length="264" mass="28891">MATMLPRVSNQFTSSTTARAVTTDACKRGSQRIASATGPVQKAERRSSAPNAVSGGCRGLLDTRSGYIHVGPAPNQTQTPPPDGADGDRHLATSPSSSHLDRNILLFPLSHPVDWSRPCSRPMSGYRGYAWKVAWPVGIRKPWSKSYESTASSILPAVLEVPLPPFRTARLGRDGSMILNDAWREDRDDPSGDPQKSTLPLAILPRSGGREMSVMMVGDQILFDNYPAPLFNLLSPAPKQISRRPTVVTVCYNCVVPRIRFRNR</sequence>
<organism evidence="2 3">
    <name type="scientific">Echria macrotheca</name>
    <dbReference type="NCBI Taxonomy" id="438768"/>
    <lineage>
        <taxon>Eukaryota</taxon>
        <taxon>Fungi</taxon>
        <taxon>Dikarya</taxon>
        <taxon>Ascomycota</taxon>
        <taxon>Pezizomycotina</taxon>
        <taxon>Sordariomycetes</taxon>
        <taxon>Sordariomycetidae</taxon>
        <taxon>Sordariales</taxon>
        <taxon>Schizotheciaceae</taxon>
        <taxon>Echria</taxon>
    </lineage>
</organism>
<feature type="region of interest" description="Disordered" evidence="1">
    <location>
        <begin position="29"/>
        <end position="97"/>
    </location>
</feature>
<protein>
    <submittedName>
        <fullName evidence="2">Uncharacterized protein</fullName>
    </submittedName>
</protein>
<dbReference type="EMBL" id="MU839836">
    <property type="protein sequence ID" value="KAK1754134.1"/>
    <property type="molecule type" value="Genomic_DNA"/>
</dbReference>
<evidence type="ECO:0000313" key="3">
    <source>
        <dbReference type="Proteomes" id="UP001239445"/>
    </source>
</evidence>
<dbReference type="AlphaFoldDB" id="A0AAJ0B9F2"/>
<reference evidence="2" key="1">
    <citation type="submission" date="2023-06" db="EMBL/GenBank/DDBJ databases">
        <title>Genome-scale phylogeny and comparative genomics of the fungal order Sordariales.</title>
        <authorList>
            <consortium name="Lawrence Berkeley National Laboratory"/>
            <person name="Hensen N."/>
            <person name="Bonometti L."/>
            <person name="Westerberg I."/>
            <person name="Brannstrom I.O."/>
            <person name="Guillou S."/>
            <person name="Cros-Aarteil S."/>
            <person name="Calhoun S."/>
            <person name="Haridas S."/>
            <person name="Kuo A."/>
            <person name="Mondo S."/>
            <person name="Pangilinan J."/>
            <person name="Riley R."/>
            <person name="Labutti K."/>
            <person name="Andreopoulos B."/>
            <person name="Lipzen A."/>
            <person name="Chen C."/>
            <person name="Yanf M."/>
            <person name="Daum C."/>
            <person name="Ng V."/>
            <person name="Clum A."/>
            <person name="Steindorff A."/>
            <person name="Ohm R."/>
            <person name="Martin F."/>
            <person name="Silar P."/>
            <person name="Natvig D."/>
            <person name="Lalanne C."/>
            <person name="Gautier V."/>
            <person name="Ament-Velasquez S.L."/>
            <person name="Kruys A."/>
            <person name="Hutchinson M.I."/>
            <person name="Powell A.J."/>
            <person name="Barry K."/>
            <person name="Miller A.N."/>
            <person name="Grigoriev I.V."/>
            <person name="Debuchy R."/>
            <person name="Gladieux P."/>
            <person name="Thoren M.H."/>
            <person name="Johannesson H."/>
        </authorList>
    </citation>
    <scope>NUCLEOTIDE SEQUENCE</scope>
    <source>
        <strain evidence="2">PSN4</strain>
    </source>
</reference>
<keyword evidence="3" id="KW-1185">Reference proteome</keyword>
<comment type="caution">
    <text evidence="2">The sequence shown here is derived from an EMBL/GenBank/DDBJ whole genome shotgun (WGS) entry which is preliminary data.</text>
</comment>
<proteinExistence type="predicted"/>
<dbReference type="Proteomes" id="UP001239445">
    <property type="component" value="Unassembled WGS sequence"/>
</dbReference>
<evidence type="ECO:0000256" key="1">
    <source>
        <dbReference type="SAM" id="MobiDB-lite"/>
    </source>
</evidence>